<dbReference type="AlphaFoldDB" id="A0A1G1WEK0"/>
<dbReference type="Pfam" id="PF01455">
    <property type="entry name" value="HupF_HypC"/>
    <property type="match status" value="1"/>
</dbReference>
<evidence type="ECO:0000256" key="1">
    <source>
        <dbReference type="ARBA" id="ARBA00006018"/>
    </source>
</evidence>
<evidence type="ECO:0000313" key="2">
    <source>
        <dbReference type="EMBL" id="OGY26132.1"/>
    </source>
</evidence>
<name>A0A1G1WEK0_9BACT</name>
<dbReference type="GO" id="GO:1902670">
    <property type="term" value="F:carbon dioxide binding"/>
    <property type="evidence" value="ECO:0007669"/>
    <property type="project" value="TreeGrafter"/>
</dbReference>
<dbReference type="GO" id="GO:0005506">
    <property type="term" value="F:iron ion binding"/>
    <property type="evidence" value="ECO:0007669"/>
    <property type="project" value="TreeGrafter"/>
</dbReference>
<dbReference type="Gene3D" id="2.30.30.140">
    <property type="match status" value="1"/>
</dbReference>
<dbReference type="GO" id="GO:0051604">
    <property type="term" value="P:protein maturation"/>
    <property type="evidence" value="ECO:0007669"/>
    <property type="project" value="TreeGrafter"/>
</dbReference>
<organism evidence="2 3">
    <name type="scientific">Candidatus Woykebacteria bacterium RBG_16_44_10</name>
    <dbReference type="NCBI Taxonomy" id="1802597"/>
    <lineage>
        <taxon>Bacteria</taxon>
        <taxon>Candidatus Woykeibacteriota</taxon>
    </lineage>
</organism>
<evidence type="ECO:0000313" key="3">
    <source>
        <dbReference type="Proteomes" id="UP000177588"/>
    </source>
</evidence>
<dbReference type="Proteomes" id="UP000177588">
    <property type="component" value="Unassembled WGS sequence"/>
</dbReference>
<dbReference type="NCBIfam" id="TIGR00074">
    <property type="entry name" value="hypC_hupF"/>
    <property type="match status" value="1"/>
</dbReference>
<accession>A0A1G1WEK0</accession>
<sequence length="70" mass="7642">MCLATPVKVLKLENNKATVDALGKTSEVDVSLLNEVKIGDYLYSSHGLAIKKVARAEAEEVLKLVKAWDN</sequence>
<reference evidence="2 3" key="1">
    <citation type="journal article" date="2016" name="Nat. Commun.">
        <title>Thousands of microbial genomes shed light on interconnected biogeochemical processes in an aquifer system.</title>
        <authorList>
            <person name="Anantharaman K."/>
            <person name="Brown C.T."/>
            <person name="Hug L.A."/>
            <person name="Sharon I."/>
            <person name="Castelle C.J."/>
            <person name="Probst A.J."/>
            <person name="Thomas B.C."/>
            <person name="Singh A."/>
            <person name="Wilkins M.J."/>
            <person name="Karaoz U."/>
            <person name="Brodie E.L."/>
            <person name="Williams K.H."/>
            <person name="Hubbard S.S."/>
            <person name="Banfield J.F."/>
        </authorList>
    </citation>
    <scope>NUCLEOTIDE SEQUENCE [LARGE SCALE GENOMIC DNA]</scope>
</reference>
<dbReference type="SUPFAM" id="SSF159127">
    <property type="entry name" value="HupF/HypC-like"/>
    <property type="match status" value="1"/>
</dbReference>
<gene>
    <name evidence="2" type="ORF">A2Z24_01935</name>
</gene>
<dbReference type="PRINTS" id="PR00445">
    <property type="entry name" value="HUPFHYPC"/>
</dbReference>
<evidence type="ECO:0008006" key="4">
    <source>
        <dbReference type="Google" id="ProtNLM"/>
    </source>
</evidence>
<dbReference type="STRING" id="1802597.A2Z24_01935"/>
<comment type="caution">
    <text evidence="2">The sequence shown here is derived from an EMBL/GenBank/DDBJ whole genome shotgun (WGS) entry which is preliminary data.</text>
</comment>
<dbReference type="InterPro" id="IPR001109">
    <property type="entry name" value="Hydrogenase_HupF/HypC"/>
</dbReference>
<dbReference type="PANTHER" id="PTHR35177:SF2">
    <property type="entry name" value="HYDROGENASE MATURATION FACTOR HYBG"/>
    <property type="match status" value="1"/>
</dbReference>
<dbReference type="EMBL" id="MHCT01000015">
    <property type="protein sequence ID" value="OGY26132.1"/>
    <property type="molecule type" value="Genomic_DNA"/>
</dbReference>
<comment type="similarity">
    <text evidence="1">Belongs to the HupF/HypC family.</text>
</comment>
<dbReference type="PANTHER" id="PTHR35177">
    <property type="entry name" value="HYDROGENASE MATURATION FACTOR HYBG"/>
    <property type="match status" value="1"/>
</dbReference>
<protein>
    <recommendedName>
        <fullName evidence="4">Hydrogenase assembly protein HupF</fullName>
    </recommendedName>
</protein>
<proteinExistence type="inferred from homology"/>